<comment type="caution">
    <text evidence="2">The sequence shown here is derived from an EMBL/GenBank/DDBJ whole genome shotgun (WGS) entry which is preliminary data.</text>
</comment>
<dbReference type="SUPFAM" id="SSF55729">
    <property type="entry name" value="Acyl-CoA N-acyltransferases (Nat)"/>
    <property type="match status" value="1"/>
</dbReference>
<dbReference type="PANTHER" id="PTHR43072">
    <property type="entry name" value="N-ACETYLTRANSFERASE"/>
    <property type="match status" value="1"/>
</dbReference>
<dbReference type="CDD" id="cd04301">
    <property type="entry name" value="NAT_SF"/>
    <property type="match status" value="1"/>
</dbReference>
<dbReference type="Pfam" id="PF00583">
    <property type="entry name" value="Acetyltransf_1"/>
    <property type="match status" value="1"/>
</dbReference>
<keyword evidence="3" id="KW-1185">Reference proteome</keyword>
<gene>
    <name evidence="2" type="ORF">NH26_14510</name>
</gene>
<dbReference type="PANTHER" id="PTHR43072:SF58">
    <property type="entry name" value="N-ACETYLTRANSFERASE DOMAIN-CONTAINING PROTEIN"/>
    <property type="match status" value="1"/>
</dbReference>
<evidence type="ECO:0000259" key="1">
    <source>
        <dbReference type="PROSITE" id="PS51186"/>
    </source>
</evidence>
<dbReference type="InterPro" id="IPR000182">
    <property type="entry name" value="GNAT_dom"/>
</dbReference>
<proteinExistence type="predicted"/>
<dbReference type="EMBL" id="JRYR02000001">
    <property type="protein sequence ID" value="OHX67470.1"/>
    <property type="molecule type" value="Genomic_DNA"/>
</dbReference>
<dbReference type="OrthoDB" id="9792929at2"/>
<dbReference type="InterPro" id="IPR016181">
    <property type="entry name" value="Acyl_CoA_acyltransferase"/>
</dbReference>
<evidence type="ECO:0000313" key="3">
    <source>
        <dbReference type="Proteomes" id="UP000179797"/>
    </source>
</evidence>
<dbReference type="RefSeq" id="WP_044227305.1">
    <property type="nucleotide sequence ID" value="NZ_JRYR02000001.1"/>
</dbReference>
<dbReference type="AlphaFoldDB" id="A0A1S1Z2H8"/>
<name>A0A1S1Z2H8_FLAPC</name>
<dbReference type="PROSITE" id="PS51186">
    <property type="entry name" value="GNAT"/>
    <property type="match status" value="1"/>
</dbReference>
<sequence length="146" mass="16973">MTRKATLQDLEQLTILFDSYRVFYKKQSDIKAARNFLQERLELNDSLIYVHEQEGILTGFTQLYPLFSSTRMKKLWLLNDLFVNPKYRGQGISLQLLESGKELAKKTNACGVMLETEKTNEIGNQLYPRAGFELNEGSNFYEWTTS</sequence>
<organism evidence="2 3">
    <name type="scientific">Flammeovirga pacifica</name>
    <dbReference type="NCBI Taxonomy" id="915059"/>
    <lineage>
        <taxon>Bacteria</taxon>
        <taxon>Pseudomonadati</taxon>
        <taxon>Bacteroidota</taxon>
        <taxon>Cytophagia</taxon>
        <taxon>Cytophagales</taxon>
        <taxon>Flammeovirgaceae</taxon>
        <taxon>Flammeovirga</taxon>
    </lineage>
</organism>
<dbReference type="Proteomes" id="UP000179797">
    <property type="component" value="Unassembled WGS sequence"/>
</dbReference>
<dbReference type="STRING" id="915059.NH26_14510"/>
<dbReference type="Gene3D" id="3.40.630.30">
    <property type="match status" value="1"/>
</dbReference>
<reference evidence="2 3" key="1">
    <citation type="journal article" date="2012" name="Int. J. Syst. Evol. Microbiol.">
        <title>Flammeovirga pacifica sp. nov., isolated from deep-sea sediment.</title>
        <authorList>
            <person name="Xu H."/>
            <person name="Fu Y."/>
            <person name="Yang N."/>
            <person name="Ding Z."/>
            <person name="Lai Q."/>
            <person name="Zeng R."/>
        </authorList>
    </citation>
    <scope>NUCLEOTIDE SEQUENCE [LARGE SCALE GENOMIC DNA]</scope>
    <source>
        <strain evidence="3">DSM 24597 / LMG 26175 / WPAGA1</strain>
    </source>
</reference>
<dbReference type="GO" id="GO:0016747">
    <property type="term" value="F:acyltransferase activity, transferring groups other than amino-acyl groups"/>
    <property type="evidence" value="ECO:0007669"/>
    <property type="project" value="InterPro"/>
</dbReference>
<accession>A0A1S1Z2H8</accession>
<feature type="domain" description="N-acetyltransferase" evidence="1">
    <location>
        <begin position="1"/>
        <end position="146"/>
    </location>
</feature>
<evidence type="ECO:0000313" key="2">
    <source>
        <dbReference type="EMBL" id="OHX67470.1"/>
    </source>
</evidence>
<protein>
    <submittedName>
        <fullName evidence="2">GNAT family N-acetyltransferase</fullName>
    </submittedName>
</protein>